<feature type="region of interest" description="Disordered" evidence="9">
    <location>
        <begin position="1"/>
        <end position="27"/>
    </location>
</feature>
<evidence type="ECO:0000256" key="2">
    <source>
        <dbReference type="ARBA" id="ARBA00022618"/>
    </source>
</evidence>
<dbReference type="EMBL" id="JAUBDH010000002">
    <property type="protein sequence ID" value="MDW0109317.1"/>
    <property type="molecule type" value="Genomic_DNA"/>
</dbReference>
<evidence type="ECO:0000256" key="6">
    <source>
        <dbReference type="ARBA" id="ARBA00023306"/>
    </source>
</evidence>
<dbReference type="Proteomes" id="UP001280629">
    <property type="component" value="Unassembled WGS sequence"/>
</dbReference>
<evidence type="ECO:0000313" key="10">
    <source>
        <dbReference type="EMBL" id="MDW0109317.1"/>
    </source>
</evidence>
<evidence type="ECO:0000256" key="4">
    <source>
        <dbReference type="ARBA" id="ARBA00022989"/>
    </source>
</evidence>
<dbReference type="HAMAP" id="MF_00910">
    <property type="entry name" value="FtsL"/>
    <property type="match status" value="1"/>
</dbReference>
<dbReference type="GO" id="GO:0051301">
    <property type="term" value="P:cell division"/>
    <property type="evidence" value="ECO:0007669"/>
    <property type="project" value="UniProtKB-KW"/>
</dbReference>
<keyword evidence="2 7" id="KW-0132">Cell division</keyword>
<dbReference type="NCBIfam" id="TIGR02209">
    <property type="entry name" value="ftsL_broad"/>
    <property type="match status" value="1"/>
</dbReference>
<name>A0ABU4FX80_9BACL</name>
<evidence type="ECO:0000256" key="1">
    <source>
        <dbReference type="ARBA" id="ARBA00022475"/>
    </source>
</evidence>
<evidence type="ECO:0000256" key="5">
    <source>
        <dbReference type="ARBA" id="ARBA00023136"/>
    </source>
</evidence>
<keyword evidence="4 7" id="KW-1133">Transmembrane helix</keyword>
<sequence>MVLEQRKIQPNYKPEQEIQASPNVSPVPKPRKFFSPGEKFIAVVFTAAVVLFSTTVLHTQAQINDTNKDMYYLSNQIEETSKQNIELSNQVSEKSTYERIWEKAKELGLNLNESNVKVVPGR</sequence>
<proteinExistence type="inferred from homology"/>
<gene>
    <name evidence="7 10" type="primary">ftsL</name>
    <name evidence="10" type="ORF">QT716_04520</name>
</gene>
<comment type="similarity">
    <text evidence="7">Belongs to the FtsL family.</text>
</comment>
<evidence type="ECO:0000313" key="11">
    <source>
        <dbReference type="Proteomes" id="UP001280629"/>
    </source>
</evidence>
<dbReference type="InterPro" id="IPR011922">
    <property type="entry name" value="Cell_div_FtsL"/>
</dbReference>
<organism evidence="10 11">
    <name type="scientific">Sporosarcina aquimarina</name>
    <dbReference type="NCBI Taxonomy" id="114975"/>
    <lineage>
        <taxon>Bacteria</taxon>
        <taxon>Bacillati</taxon>
        <taxon>Bacillota</taxon>
        <taxon>Bacilli</taxon>
        <taxon>Bacillales</taxon>
        <taxon>Caryophanaceae</taxon>
        <taxon>Sporosarcina</taxon>
    </lineage>
</organism>
<evidence type="ECO:0000256" key="9">
    <source>
        <dbReference type="SAM" id="MobiDB-lite"/>
    </source>
</evidence>
<keyword evidence="1 7" id="KW-1003">Cell membrane</keyword>
<keyword evidence="3 7" id="KW-0812">Transmembrane</keyword>
<accession>A0ABU4FX80</accession>
<keyword evidence="5 7" id="KW-0472">Membrane</keyword>
<protein>
    <recommendedName>
        <fullName evidence="7 8">Cell division protein FtsL</fullName>
    </recommendedName>
</protein>
<dbReference type="RefSeq" id="WP_317934787.1">
    <property type="nucleotide sequence ID" value="NZ_JAUBDH010000002.1"/>
</dbReference>
<evidence type="ECO:0000256" key="7">
    <source>
        <dbReference type="HAMAP-Rule" id="MF_00910"/>
    </source>
</evidence>
<comment type="function">
    <text evidence="7">Essential cell division protein.</text>
</comment>
<keyword evidence="11" id="KW-1185">Reference proteome</keyword>
<evidence type="ECO:0000256" key="8">
    <source>
        <dbReference type="NCBIfam" id="TIGR02209"/>
    </source>
</evidence>
<reference evidence="10 11" key="1">
    <citation type="submission" date="2023-06" db="EMBL/GenBank/DDBJ databases">
        <title>Sporosarcina sp. nov., isolated from Korean traditional fermented seafood 'Jeotgal'.</title>
        <authorList>
            <person name="Yang A.-I."/>
            <person name="Shin N.-R."/>
        </authorList>
    </citation>
    <scope>NUCLEOTIDE SEQUENCE [LARGE SCALE GENOMIC DNA]</scope>
    <source>
        <strain evidence="10 11">KCTC3840</strain>
    </source>
</reference>
<evidence type="ECO:0000256" key="3">
    <source>
        <dbReference type="ARBA" id="ARBA00022692"/>
    </source>
</evidence>
<comment type="caution">
    <text evidence="10">The sequence shown here is derived from an EMBL/GenBank/DDBJ whole genome shotgun (WGS) entry which is preliminary data.</text>
</comment>
<feature type="transmembrane region" description="Helical" evidence="7">
    <location>
        <begin position="40"/>
        <end position="58"/>
    </location>
</feature>
<keyword evidence="6 7" id="KW-0131">Cell cycle</keyword>
<comment type="subcellular location">
    <subcellularLocation>
        <location evidence="7">Cell membrane</location>
        <topology evidence="7">Single-pass type II membrane protein</topology>
    </subcellularLocation>
    <text evidence="7">Localizes to the division septum where it forms a ring structure.</text>
</comment>